<organism evidence="2">
    <name type="scientific">Arion vulgaris</name>
    <dbReference type="NCBI Taxonomy" id="1028688"/>
    <lineage>
        <taxon>Eukaryota</taxon>
        <taxon>Metazoa</taxon>
        <taxon>Spiralia</taxon>
        <taxon>Lophotrochozoa</taxon>
        <taxon>Mollusca</taxon>
        <taxon>Gastropoda</taxon>
        <taxon>Heterobranchia</taxon>
        <taxon>Euthyneura</taxon>
        <taxon>Panpulmonata</taxon>
        <taxon>Eupulmonata</taxon>
        <taxon>Stylommatophora</taxon>
        <taxon>Helicina</taxon>
        <taxon>Arionoidea</taxon>
        <taxon>Arionidae</taxon>
        <taxon>Arion</taxon>
    </lineage>
</organism>
<feature type="compositionally biased region" description="Polar residues" evidence="1">
    <location>
        <begin position="70"/>
        <end position="79"/>
    </location>
</feature>
<protein>
    <submittedName>
        <fullName evidence="2">Uncharacterized protein</fullName>
    </submittedName>
</protein>
<dbReference type="AlphaFoldDB" id="A0A0B6YSS1"/>
<feature type="region of interest" description="Disordered" evidence="1">
    <location>
        <begin position="70"/>
        <end position="111"/>
    </location>
</feature>
<reference evidence="2" key="1">
    <citation type="submission" date="2014-12" db="EMBL/GenBank/DDBJ databases">
        <title>Insight into the proteome of Arion vulgaris.</title>
        <authorList>
            <person name="Aradska J."/>
            <person name="Bulat T."/>
            <person name="Smidak R."/>
            <person name="Sarate P."/>
            <person name="Gangsoo J."/>
            <person name="Sialana F."/>
            <person name="Bilban M."/>
            <person name="Lubec G."/>
        </authorList>
    </citation>
    <scope>NUCLEOTIDE SEQUENCE</scope>
    <source>
        <tissue evidence="2">Skin</tissue>
    </source>
</reference>
<evidence type="ECO:0000256" key="1">
    <source>
        <dbReference type="SAM" id="MobiDB-lite"/>
    </source>
</evidence>
<name>A0A0B6YSS1_9EUPU</name>
<sequence>EYYPSIYLQTADQSLLYKPKVFHSLHEQPHSPSLPAQMISSERTDINSPYDTLSEGDKYIDNIKIYSNSQSPKNSSYMSHKTPVRRIYKDRTPSPLRRTIFPGGHLRNGSK</sequence>
<feature type="non-terminal residue" evidence="2">
    <location>
        <position position="111"/>
    </location>
</feature>
<accession>A0A0B6YSS1</accession>
<dbReference type="EMBL" id="HACG01011665">
    <property type="protein sequence ID" value="CEK58530.1"/>
    <property type="molecule type" value="Transcribed_RNA"/>
</dbReference>
<gene>
    <name evidence="2" type="primary">ORF33397</name>
</gene>
<feature type="non-terminal residue" evidence="2">
    <location>
        <position position="1"/>
    </location>
</feature>
<evidence type="ECO:0000313" key="2">
    <source>
        <dbReference type="EMBL" id="CEK58530.1"/>
    </source>
</evidence>
<proteinExistence type="predicted"/>